<comment type="caution">
    <text evidence="8">The sequence shown here is derived from an EMBL/GenBank/DDBJ whole genome shotgun (WGS) entry which is preliminary data.</text>
</comment>
<dbReference type="PANTHER" id="PTHR43133:SF25">
    <property type="entry name" value="RNA POLYMERASE SIGMA FACTOR RFAY-RELATED"/>
    <property type="match status" value="1"/>
</dbReference>
<dbReference type="GO" id="GO:0016987">
    <property type="term" value="F:sigma factor activity"/>
    <property type="evidence" value="ECO:0007669"/>
    <property type="project" value="UniProtKB-KW"/>
</dbReference>
<evidence type="ECO:0000256" key="5">
    <source>
        <dbReference type="SAM" id="MobiDB-lite"/>
    </source>
</evidence>
<keyword evidence="2" id="KW-0805">Transcription regulation</keyword>
<dbReference type="InterPro" id="IPR036388">
    <property type="entry name" value="WH-like_DNA-bd_sf"/>
</dbReference>
<feature type="domain" description="RNA polymerase sigma factor 70 region 4 type 2" evidence="7">
    <location>
        <begin position="105"/>
        <end position="155"/>
    </location>
</feature>
<evidence type="ECO:0000256" key="4">
    <source>
        <dbReference type="ARBA" id="ARBA00023163"/>
    </source>
</evidence>
<protein>
    <submittedName>
        <fullName evidence="8">Sigma-70 family RNA polymerase sigma factor</fullName>
    </submittedName>
</protein>
<dbReference type="Pfam" id="PF04542">
    <property type="entry name" value="Sigma70_r2"/>
    <property type="match status" value="1"/>
</dbReference>
<dbReference type="InterPro" id="IPR014284">
    <property type="entry name" value="RNA_pol_sigma-70_dom"/>
</dbReference>
<dbReference type="GO" id="GO:0006352">
    <property type="term" value="P:DNA-templated transcription initiation"/>
    <property type="evidence" value="ECO:0007669"/>
    <property type="project" value="InterPro"/>
</dbReference>
<evidence type="ECO:0000313" key="9">
    <source>
        <dbReference type="Proteomes" id="UP001147653"/>
    </source>
</evidence>
<proteinExistence type="inferred from homology"/>
<feature type="region of interest" description="Disordered" evidence="5">
    <location>
        <begin position="158"/>
        <end position="182"/>
    </location>
</feature>
<evidence type="ECO:0000256" key="3">
    <source>
        <dbReference type="ARBA" id="ARBA00023082"/>
    </source>
</evidence>
<evidence type="ECO:0000259" key="6">
    <source>
        <dbReference type="Pfam" id="PF04542"/>
    </source>
</evidence>
<dbReference type="InterPro" id="IPR013249">
    <property type="entry name" value="RNA_pol_sigma70_r4_t2"/>
</dbReference>
<feature type="domain" description="RNA polymerase sigma-70 region 2" evidence="6">
    <location>
        <begin position="10"/>
        <end position="74"/>
    </location>
</feature>
<dbReference type="InterPro" id="IPR013325">
    <property type="entry name" value="RNA_pol_sigma_r2"/>
</dbReference>
<sequence length="182" mass="20007">MHDEAQLERLHREHAGAVRSFVRRRIGDDEADEVVAEVFVVAWRRLDAVPAAPRTWLLGVARKLLANRFRASRRQRALYERLAHEAERGPAHVGDAASGMEAGVLLRGLAALRPGDREVLLLVTWDGLSHAEAAEVLGVRAATLTMRVHRARARLERAIESDTPLPPAPATAPLTRPSSYGA</sequence>
<dbReference type="NCBIfam" id="TIGR02937">
    <property type="entry name" value="sigma70-ECF"/>
    <property type="match status" value="1"/>
</dbReference>
<dbReference type="RefSeq" id="WP_270023960.1">
    <property type="nucleotide sequence ID" value="NZ_JAPDDP010000006.1"/>
</dbReference>
<name>A0A9X3N7F1_9ACTN</name>
<dbReference type="AlphaFoldDB" id="A0A9X3N7F1"/>
<dbReference type="SUPFAM" id="SSF88659">
    <property type="entry name" value="Sigma3 and sigma4 domains of RNA polymerase sigma factors"/>
    <property type="match status" value="1"/>
</dbReference>
<keyword evidence="4" id="KW-0804">Transcription</keyword>
<dbReference type="InterPro" id="IPR013324">
    <property type="entry name" value="RNA_pol_sigma_r3/r4-like"/>
</dbReference>
<keyword evidence="3" id="KW-0731">Sigma factor</keyword>
<dbReference type="Proteomes" id="UP001147653">
    <property type="component" value="Unassembled WGS sequence"/>
</dbReference>
<evidence type="ECO:0000256" key="1">
    <source>
        <dbReference type="ARBA" id="ARBA00010641"/>
    </source>
</evidence>
<evidence type="ECO:0000259" key="7">
    <source>
        <dbReference type="Pfam" id="PF08281"/>
    </source>
</evidence>
<comment type="similarity">
    <text evidence="1">Belongs to the sigma-70 factor family. ECF subfamily.</text>
</comment>
<organism evidence="8 9">
    <name type="scientific">Solirubrobacter phytolaccae</name>
    <dbReference type="NCBI Taxonomy" id="1404360"/>
    <lineage>
        <taxon>Bacteria</taxon>
        <taxon>Bacillati</taxon>
        <taxon>Actinomycetota</taxon>
        <taxon>Thermoleophilia</taxon>
        <taxon>Solirubrobacterales</taxon>
        <taxon>Solirubrobacteraceae</taxon>
        <taxon>Solirubrobacter</taxon>
    </lineage>
</organism>
<dbReference type="GO" id="GO:0003677">
    <property type="term" value="F:DNA binding"/>
    <property type="evidence" value="ECO:0007669"/>
    <property type="project" value="InterPro"/>
</dbReference>
<dbReference type="InterPro" id="IPR039425">
    <property type="entry name" value="RNA_pol_sigma-70-like"/>
</dbReference>
<dbReference type="Gene3D" id="1.10.1740.10">
    <property type="match status" value="1"/>
</dbReference>
<dbReference type="Pfam" id="PF08281">
    <property type="entry name" value="Sigma70_r4_2"/>
    <property type="match status" value="1"/>
</dbReference>
<evidence type="ECO:0000313" key="8">
    <source>
        <dbReference type="EMBL" id="MDA0179662.1"/>
    </source>
</evidence>
<accession>A0A9X3N7F1</accession>
<dbReference type="Gene3D" id="1.10.10.10">
    <property type="entry name" value="Winged helix-like DNA-binding domain superfamily/Winged helix DNA-binding domain"/>
    <property type="match status" value="1"/>
</dbReference>
<gene>
    <name evidence="8" type="ORF">OJ997_05095</name>
</gene>
<dbReference type="InterPro" id="IPR007627">
    <property type="entry name" value="RNA_pol_sigma70_r2"/>
</dbReference>
<dbReference type="PANTHER" id="PTHR43133">
    <property type="entry name" value="RNA POLYMERASE ECF-TYPE SIGMA FACTO"/>
    <property type="match status" value="1"/>
</dbReference>
<evidence type="ECO:0000256" key="2">
    <source>
        <dbReference type="ARBA" id="ARBA00023015"/>
    </source>
</evidence>
<dbReference type="SUPFAM" id="SSF88946">
    <property type="entry name" value="Sigma2 domain of RNA polymerase sigma factors"/>
    <property type="match status" value="1"/>
</dbReference>
<reference evidence="8" key="1">
    <citation type="submission" date="2022-10" db="EMBL/GenBank/DDBJ databases">
        <title>The WGS of Solirubrobacter phytolaccae KCTC 29190.</title>
        <authorList>
            <person name="Jiang Z."/>
        </authorList>
    </citation>
    <scope>NUCLEOTIDE SEQUENCE</scope>
    <source>
        <strain evidence="8">KCTC 29190</strain>
    </source>
</reference>
<keyword evidence="9" id="KW-1185">Reference proteome</keyword>
<dbReference type="EMBL" id="JAPDDP010000006">
    <property type="protein sequence ID" value="MDA0179662.1"/>
    <property type="molecule type" value="Genomic_DNA"/>
</dbReference>